<dbReference type="EC" id="4.4.1.16" evidence="10"/>
<comment type="similarity">
    <text evidence="3">Belongs to the class-V pyridoxal-phosphate-dependent aminotransferase family.</text>
</comment>
<comment type="function">
    <text evidence="9">Catalyzes the decomposition of L-selenocysteine to L-alanine and elemental selenium.</text>
</comment>
<dbReference type="InterPro" id="IPR015422">
    <property type="entry name" value="PyrdxlP-dep_Trfase_small"/>
</dbReference>
<protein>
    <recommendedName>
        <fullName evidence="11">Selenocysteine lyase</fullName>
        <ecNumber evidence="10">4.4.1.16</ecNumber>
    </recommendedName>
</protein>
<dbReference type="GO" id="GO:0005829">
    <property type="term" value="C:cytosol"/>
    <property type="evidence" value="ECO:0007669"/>
    <property type="project" value="UniProtKB-SubCell"/>
</dbReference>
<evidence type="ECO:0000256" key="10">
    <source>
        <dbReference type="ARBA" id="ARBA00039054"/>
    </source>
</evidence>
<evidence type="ECO:0000313" key="13">
    <source>
        <dbReference type="EMBL" id="CAJ0569368.1"/>
    </source>
</evidence>
<dbReference type="Gene3D" id="3.40.640.10">
    <property type="entry name" value="Type I PLP-dependent aspartate aminotransferase-like (Major domain)"/>
    <property type="match status" value="1"/>
</dbReference>
<dbReference type="InterPro" id="IPR016454">
    <property type="entry name" value="Cysteine_dSase"/>
</dbReference>
<dbReference type="GO" id="GO:0009000">
    <property type="term" value="F:selenocysteine lyase activity"/>
    <property type="evidence" value="ECO:0007669"/>
    <property type="project" value="UniProtKB-EC"/>
</dbReference>
<evidence type="ECO:0000256" key="4">
    <source>
        <dbReference type="ARBA" id="ARBA00011738"/>
    </source>
</evidence>
<dbReference type="GO" id="GO:0016740">
    <property type="term" value="F:transferase activity"/>
    <property type="evidence" value="ECO:0007669"/>
    <property type="project" value="UniProtKB-KW"/>
</dbReference>
<keyword evidence="7" id="KW-0663">Pyridoxal phosphate</keyword>
<reference evidence="13" key="1">
    <citation type="submission" date="2023-06" db="EMBL/GenBank/DDBJ databases">
        <authorList>
            <person name="Delattre M."/>
        </authorList>
    </citation>
    <scope>NUCLEOTIDE SEQUENCE</scope>
    <source>
        <strain evidence="13">AF72</strain>
    </source>
</reference>
<dbReference type="Proteomes" id="UP001177023">
    <property type="component" value="Unassembled WGS sequence"/>
</dbReference>
<keyword evidence="5" id="KW-0963">Cytoplasm</keyword>
<comment type="subunit">
    <text evidence="4">Homodimer.</text>
</comment>
<organism evidence="13 14">
    <name type="scientific">Mesorhabditis spiculigera</name>
    <dbReference type="NCBI Taxonomy" id="96644"/>
    <lineage>
        <taxon>Eukaryota</taxon>
        <taxon>Metazoa</taxon>
        <taxon>Ecdysozoa</taxon>
        <taxon>Nematoda</taxon>
        <taxon>Chromadorea</taxon>
        <taxon>Rhabditida</taxon>
        <taxon>Rhabditina</taxon>
        <taxon>Rhabditomorpha</taxon>
        <taxon>Rhabditoidea</taxon>
        <taxon>Rhabditidae</taxon>
        <taxon>Mesorhabditinae</taxon>
        <taxon>Mesorhabditis</taxon>
    </lineage>
</organism>
<evidence type="ECO:0000256" key="5">
    <source>
        <dbReference type="ARBA" id="ARBA00022490"/>
    </source>
</evidence>
<comment type="caution">
    <text evidence="13">The sequence shown here is derived from an EMBL/GenBank/DDBJ whole genome shotgun (WGS) entry which is preliminary data.</text>
</comment>
<evidence type="ECO:0000256" key="11">
    <source>
        <dbReference type="ARBA" id="ARBA00040554"/>
    </source>
</evidence>
<dbReference type="EMBL" id="CATQJA010002012">
    <property type="protein sequence ID" value="CAJ0569368.1"/>
    <property type="molecule type" value="Genomic_DNA"/>
</dbReference>
<feature type="non-terminal residue" evidence="13">
    <location>
        <position position="413"/>
    </location>
</feature>
<evidence type="ECO:0000256" key="9">
    <source>
        <dbReference type="ARBA" id="ARBA00037407"/>
    </source>
</evidence>
<dbReference type="InterPro" id="IPR015424">
    <property type="entry name" value="PyrdxlP-dep_Trfase"/>
</dbReference>
<comment type="cofactor">
    <cofactor evidence="1">
        <name>pyridoxal 5'-phosphate</name>
        <dbReference type="ChEBI" id="CHEBI:597326"/>
    </cofactor>
</comment>
<proteinExistence type="inferred from homology"/>
<sequence length="413" mass="44690">MESGWYLEEQQPIYLDYNATTPLDSEVRKVIIEALDLWANPSSNNPMAAKAKEAIEKARKQVADLMHVTPKEVIFTSGGTECNSWVIHSAIESSGLAKPHIVATEIEHPAIQNPLKKLKERGVIDVTFCPVDKSKGYVLPETIGAAITAETCLVSVMLANNESGVIQPITEIADITRKMGDKFGRKILVHSDTTQAVGKMDINLDKLKIDYATVAGHKFYGPRCGALILRSALTVPINPMILGCTQESGLRAGTENTPMIAGLGKACEIAAENLMDKEKKLLEHRQHFEDQLKAQLGDQVLINFDGSPRLANSSSVAFPKYAETSADLLAKCKSFYASTAAAGHSKEKKASHILLASGVSEDVALRSVRFSIGRDTTKEELDRVVKELKGMLFLSKNAGSLMGALGKGPVAGF</sequence>
<evidence type="ECO:0000256" key="1">
    <source>
        <dbReference type="ARBA" id="ARBA00001933"/>
    </source>
</evidence>
<dbReference type="Gene3D" id="1.10.260.50">
    <property type="match status" value="1"/>
</dbReference>
<keyword evidence="14" id="KW-1185">Reference proteome</keyword>
<dbReference type="Pfam" id="PF00266">
    <property type="entry name" value="Aminotran_5"/>
    <property type="match status" value="1"/>
</dbReference>
<evidence type="ECO:0000256" key="7">
    <source>
        <dbReference type="ARBA" id="ARBA00022898"/>
    </source>
</evidence>
<gene>
    <name evidence="13" type="ORF">MSPICULIGERA_LOCUS7849</name>
</gene>
<name>A0AA36CID8_9BILA</name>
<keyword evidence="6" id="KW-0808">Transferase</keyword>
<accession>A0AA36CID8</accession>
<dbReference type="SUPFAM" id="SSF53383">
    <property type="entry name" value="PLP-dependent transferases"/>
    <property type="match status" value="1"/>
</dbReference>
<feature type="domain" description="Aminotransferase class V" evidence="12">
    <location>
        <begin position="13"/>
        <end position="384"/>
    </location>
</feature>
<evidence type="ECO:0000256" key="8">
    <source>
        <dbReference type="ARBA" id="ARBA00023239"/>
    </source>
</evidence>
<evidence type="ECO:0000256" key="2">
    <source>
        <dbReference type="ARBA" id="ARBA00004514"/>
    </source>
</evidence>
<dbReference type="Gene3D" id="3.90.1150.10">
    <property type="entry name" value="Aspartate Aminotransferase, domain 1"/>
    <property type="match status" value="1"/>
</dbReference>
<dbReference type="InterPro" id="IPR000192">
    <property type="entry name" value="Aminotrans_V_dom"/>
</dbReference>
<dbReference type="PANTHER" id="PTHR11601">
    <property type="entry name" value="CYSTEINE DESULFURYLASE FAMILY MEMBER"/>
    <property type="match status" value="1"/>
</dbReference>
<dbReference type="PIRSF" id="PIRSF005572">
    <property type="entry name" value="NifS"/>
    <property type="match status" value="1"/>
</dbReference>
<dbReference type="PANTHER" id="PTHR11601:SF62">
    <property type="entry name" value="SELENOCYSTEINE LYASE"/>
    <property type="match status" value="1"/>
</dbReference>
<dbReference type="InterPro" id="IPR015421">
    <property type="entry name" value="PyrdxlP-dep_Trfase_major"/>
</dbReference>
<evidence type="ECO:0000313" key="14">
    <source>
        <dbReference type="Proteomes" id="UP001177023"/>
    </source>
</evidence>
<dbReference type="AlphaFoldDB" id="A0AA36CID8"/>
<evidence type="ECO:0000256" key="6">
    <source>
        <dbReference type="ARBA" id="ARBA00022679"/>
    </source>
</evidence>
<keyword evidence="8" id="KW-0456">Lyase</keyword>
<evidence type="ECO:0000256" key="3">
    <source>
        <dbReference type="ARBA" id="ARBA00009236"/>
    </source>
</evidence>
<evidence type="ECO:0000259" key="12">
    <source>
        <dbReference type="Pfam" id="PF00266"/>
    </source>
</evidence>
<comment type="subcellular location">
    <subcellularLocation>
        <location evidence="2">Cytoplasm</location>
        <location evidence="2">Cytosol</location>
    </subcellularLocation>
</comment>